<dbReference type="InterPro" id="IPR013830">
    <property type="entry name" value="SGNH_hydro"/>
</dbReference>
<dbReference type="Pfam" id="PF17996">
    <property type="entry name" value="CE2_N"/>
    <property type="match status" value="1"/>
</dbReference>
<evidence type="ECO:0000256" key="1">
    <source>
        <dbReference type="SAM" id="SignalP"/>
    </source>
</evidence>
<evidence type="ECO:0000313" key="5">
    <source>
        <dbReference type="Proteomes" id="UP000712080"/>
    </source>
</evidence>
<keyword evidence="4" id="KW-0378">Hydrolase</keyword>
<evidence type="ECO:0000259" key="3">
    <source>
        <dbReference type="Pfam" id="PF17996"/>
    </source>
</evidence>
<dbReference type="SUPFAM" id="SSF52266">
    <property type="entry name" value="SGNH hydrolase"/>
    <property type="match status" value="1"/>
</dbReference>
<comment type="caution">
    <text evidence="4">The sequence shown here is derived from an EMBL/GenBank/DDBJ whole genome shotgun (WGS) entry which is preliminary data.</text>
</comment>
<feature type="domain" description="SGNH hydrolase-type esterase" evidence="2">
    <location>
        <begin position="137"/>
        <end position="289"/>
    </location>
</feature>
<dbReference type="RefSeq" id="WP_169526420.1">
    <property type="nucleotide sequence ID" value="NZ_JAAMPU010000100.1"/>
</dbReference>
<dbReference type="Pfam" id="PF13472">
    <property type="entry name" value="Lipase_GDSL_2"/>
    <property type="match status" value="1"/>
</dbReference>
<organism evidence="4 5">
    <name type="scientific">Flavobacterium silvaticum</name>
    <dbReference type="NCBI Taxonomy" id="1852020"/>
    <lineage>
        <taxon>Bacteria</taxon>
        <taxon>Pseudomonadati</taxon>
        <taxon>Bacteroidota</taxon>
        <taxon>Flavobacteriia</taxon>
        <taxon>Flavobacteriales</taxon>
        <taxon>Flavobacteriaceae</taxon>
        <taxon>Flavobacterium</taxon>
    </lineage>
</organism>
<dbReference type="InterPro" id="IPR037461">
    <property type="entry name" value="CtCE2-like_dom"/>
</dbReference>
<feature type="chain" id="PRO_5036733392" evidence="1">
    <location>
        <begin position="20"/>
        <end position="353"/>
    </location>
</feature>
<sequence length="353" mass="39205">MKNISFSLIALFLVSAIHAQFRADGRTDALPDGSITLIGAASSVSYTTPDATIRFVLKSGDEHHAYASIEIDGVYSGRIRVEKNQKEYSLKAPNDARAHLVKIFKATEATNGPLYFISSPNTLLDEPKPLGKKKIEFIGNSITSGMGNDAAEIPCGTGEWFDQHNAYWAYGPILSRKLNAQFLLSSVSGIGMYRNWNDEHIDEAIMPDVYDKLYLTKESTKAFPDTFQPDLVSICLGTNDFSDGDGTKPRLPFNRQKYIANYIGFVRNIYRKYPKTRIILLNSPMVSGAKNEVFVSCLKEVIAAFASDKNHKPISLFEYGPMVPKGCGSHPDIEDHKKMAAQLEATFKKLLDE</sequence>
<dbReference type="Gene3D" id="3.40.50.1110">
    <property type="entry name" value="SGNH hydrolase"/>
    <property type="match status" value="1"/>
</dbReference>
<dbReference type="GO" id="GO:0052689">
    <property type="term" value="F:carboxylic ester hydrolase activity"/>
    <property type="evidence" value="ECO:0007669"/>
    <property type="project" value="InterPro"/>
</dbReference>
<evidence type="ECO:0000313" key="4">
    <source>
        <dbReference type="EMBL" id="NMH27422.1"/>
    </source>
</evidence>
<dbReference type="InterPro" id="IPR040794">
    <property type="entry name" value="CE2_N"/>
</dbReference>
<dbReference type="InterPro" id="IPR052762">
    <property type="entry name" value="PCW_deacetylase/CE"/>
</dbReference>
<dbReference type="AlphaFoldDB" id="A0A972FKM5"/>
<protein>
    <submittedName>
        <fullName evidence="4">SGNH/GDSL hydrolase family protein</fullName>
    </submittedName>
</protein>
<dbReference type="Proteomes" id="UP000712080">
    <property type="component" value="Unassembled WGS sequence"/>
</dbReference>
<keyword evidence="5" id="KW-1185">Reference proteome</keyword>
<name>A0A972FKM5_9FLAO</name>
<feature type="signal peptide" evidence="1">
    <location>
        <begin position="1"/>
        <end position="19"/>
    </location>
</feature>
<keyword evidence="1" id="KW-0732">Signal</keyword>
<evidence type="ECO:0000259" key="2">
    <source>
        <dbReference type="Pfam" id="PF13472"/>
    </source>
</evidence>
<dbReference type="CDD" id="cd01831">
    <property type="entry name" value="Endoglucanase_E_like"/>
    <property type="match status" value="1"/>
</dbReference>
<dbReference type="Gene3D" id="2.60.120.260">
    <property type="entry name" value="Galactose-binding domain-like"/>
    <property type="match status" value="1"/>
</dbReference>
<feature type="domain" description="Carbohydrate esterase 2 N-terminal" evidence="3">
    <location>
        <begin position="25"/>
        <end position="117"/>
    </location>
</feature>
<proteinExistence type="predicted"/>
<reference evidence="4" key="1">
    <citation type="submission" date="2020-02" db="EMBL/GenBank/DDBJ databases">
        <title>Flavobacterium sp. genome.</title>
        <authorList>
            <person name="Jung H.S."/>
            <person name="Baek J.H."/>
            <person name="Jeon C.O."/>
        </authorList>
    </citation>
    <scope>NUCLEOTIDE SEQUENCE</scope>
    <source>
        <strain evidence="4">SE-s28</strain>
    </source>
</reference>
<dbReference type="InterPro" id="IPR036514">
    <property type="entry name" value="SGNH_hydro_sf"/>
</dbReference>
<dbReference type="EMBL" id="JAAMPU010000100">
    <property type="protein sequence ID" value="NMH27422.1"/>
    <property type="molecule type" value="Genomic_DNA"/>
</dbReference>
<gene>
    <name evidence="4" type="ORF">G6047_05200</name>
</gene>
<dbReference type="PANTHER" id="PTHR37834:SF2">
    <property type="entry name" value="ESTERASE, SGNH HYDROLASE-TYPE"/>
    <property type="match status" value="1"/>
</dbReference>
<dbReference type="PANTHER" id="PTHR37834">
    <property type="entry name" value="GDSL-LIKE LIPASE/ACYLHYDROLASE DOMAIN PROTEIN (AFU_ORTHOLOGUE AFUA_2G00620)"/>
    <property type="match status" value="1"/>
</dbReference>
<accession>A0A972FKM5</accession>